<keyword evidence="8" id="KW-1185">Reference proteome</keyword>
<sequence>MATITSIPQPPTLPIIGNTHLIDKEVPINTFTNMAKKYGPIYQLAFLGGQKIICLQLRACRPSMRSETIQKGYKGDIVGGKNPRKRWCLFTAHHGEQAWGIAHRILMPAFGPAKIRGMFDSMTDIANQLIGKWEVKYSPAVRFGPDHVIDANEDFTRLTFDTITLCAMSYRLNSFYSLEMAPFIKAMASYLIECGNRSLRPAFVKNYLSRSANAQFEADKKTMFDLTTDIIKKRKENLTTAPNDLLQLMLTERDPVTGLGMSDENIANNLVTFWIAGHETTSGLLSFT</sequence>
<dbReference type="InterPro" id="IPR001128">
    <property type="entry name" value="Cyt_P450"/>
</dbReference>
<evidence type="ECO:0000256" key="1">
    <source>
        <dbReference type="ARBA" id="ARBA00010617"/>
    </source>
</evidence>
<comment type="similarity">
    <text evidence="1">Belongs to the cytochrome P450 family.</text>
</comment>
<name>A0A0C9T2E1_SPHS4</name>
<dbReference type="GO" id="GO:0020037">
    <property type="term" value="F:heme binding"/>
    <property type="evidence" value="ECO:0007669"/>
    <property type="project" value="InterPro"/>
</dbReference>
<dbReference type="GO" id="GO:0004497">
    <property type="term" value="F:monooxygenase activity"/>
    <property type="evidence" value="ECO:0007669"/>
    <property type="project" value="UniProtKB-KW"/>
</dbReference>
<dbReference type="PANTHER" id="PTHR24291:SF50">
    <property type="entry name" value="BIFUNCTIONAL ALBAFLAVENONE MONOOXYGENASE_TERPENE SYNTHASE"/>
    <property type="match status" value="1"/>
</dbReference>
<keyword evidence="2" id="KW-0349">Heme</keyword>
<reference evidence="7 8" key="1">
    <citation type="submission" date="2014-06" db="EMBL/GenBank/DDBJ databases">
        <title>Evolutionary Origins and Diversification of the Mycorrhizal Mutualists.</title>
        <authorList>
            <consortium name="DOE Joint Genome Institute"/>
            <consortium name="Mycorrhizal Genomics Consortium"/>
            <person name="Kohler A."/>
            <person name="Kuo A."/>
            <person name="Nagy L.G."/>
            <person name="Floudas D."/>
            <person name="Copeland A."/>
            <person name="Barry K.W."/>
            <person name="Cichocki N."/>
            <person name="Veneault-Fourrey C."/>
            <person name="LaButti K."/>
            <person name="Lindquist E.A."/>
            <person name="Lipzen A."/>
            <person name="Lundell T."/>
            <person name="Morin E."/>
            <person name="Murat C."/>
            <person name="Riley R."/>
            <person name="Ohm R."/>
            <person name="Sun H."/>
            <person name="Tunlid A."/>
            <person name="Henrissat B."/>
            <person name="Grigoriev I.V."/>
            <person name="Hibbett D.S."/>
            <person name="Martin F."/>
        </authorList>
    </citation>
    <scope>NUCLEOTIDE SEQUENCE [LARGE SCALE GENOMIC DNA]</scope>
    <source>
        <strain evidence="7 8">SS14</strain>
    </source>
</reference>
<evidence type="ECO:0000256" key="6">
    <source>
        <dbReference type="ARBA" id="ARBA00023033"/>
    </source>
</evidence>
<keyword evidence="6" id="KW-0503">Monooxygenase</keyword>
<dbReference type="HOGENOM" id="CLU_076688_0_0_1"/>
<organism evidence="7 8">
    <name type="scientific">Sphaerobolus stellatus (strain SS14)</name>
    <dbReference type="NCBI Taxonomy" id="990650"/>
    <lineage>
        <taxon>Eukaryota</taxon>
        <taxon>Fungi</taxon>
        <taxon>Dikarya</taxon>
        <taxon>Basidiomycota</taxon>
        <taxon>Agaricomycotina</taxon>
        <taxon>Agaricomycetes</taxon>
        <taxon>Phallomycetidae</taxon>
        <taxon>Geastrales</taxon>
        <taxon>Sphaerobolaceae</taxon>
        <taxon>Sphaerobolus</taxon>
    </lineage>
</organism>
<evidence type="ECO:0000256" key="5">
    <source>
        <dbReference type="ARBA" id="ARBA00023004"/>
    </source>
</evidence>
<evidence type="ECO:0000256" key="4">
    <source>
        <dbReference type="ARBA" id="ARBA00023002"/>
    </source>
</evidence>
<dbReference type="Proteomes" id="UP000054279">
    <property type="component" value="Unassembled WGS sequence"/>
</dbReference>
<evidence type="ECO:0000313" key="8">
    <source>
        <dbReference type="Proteomes" id="UP000054279"/>
    </source>
</evidence>
<dbReference type="InterPro" id="IPR050196">
    <property type="entry name" value="Cytochrome_P450_Monoox"/>
</dbReference>
<accession>A0A0C9T2E1</accession>
<keyword evidence="4" id="KW-0560">Oxidoreductase</keyword>
<feature type="non-terminal residue" evidence="7">
    <location>
        <position position="1"/>
    </location>
</feature>
<evidence type="ECO:0008006" key="9">
    <source>
        <dbReference type="Google" id="ProtNLM"/>
    </source>
</evidence>
<dbReference type="PANTHER" id="PTHR24291">
    <property type="entry name" value="CYTOCHROME P450 FAMILY 4"/>
    <property type="match status" value="1"/>
</dbReference>
<dbReference type="AlphaFoldDB" id="A0A0C9T2E1"/>
<dbReference type="SUPFAM" id="SSF48264">
    <property type="entry name" value="Cytochrome P450"/>
    <property type="match status" value="1"/>
</dbReference>
<dbReference type="OrthoDB" id="1470350at2759"/>
<dbReference type="InterPro" id="IPR036396">
    <property type="entry name" value="Cyt_P450_sf"/>
</dbReference>
<evidence type="ECO:0000256" key="2">
    <source>
        <dbReference type="ARBA" id="ARBA00022617"/>
    </source>
</evidence>
<protein>
    <recommendedName>
        <fullName evidence="9">Cytochrome P450</fullName>
    </recommendedName>
</protein>
<dbReference type="EMBL" id="KN837876">
    <property type="protein sequence ID" value="KIJ22928.1"/>
    <property type="molecule type" value="Genomic_DNA"/>
</dbReference>
<proteinExistence type="inferred from homology"/>
<dbReference type="GO" id="GO:0016705">
    <property type="term" value="F:oxidoreductase activity, acting on paired donors, with incorporation or reduction of molecular oxygen"/>
    <property type="evidence" value="ECO:0007669"/>
    <property type="project" value="InterPro"/>
</dbReference>
<dbReference type="GO" id="GO:0005506">
    <property type="term" value="F:iron ion binding"/>
    <property type="evidence" value="ECO:0007669"/>
    <property type="project" value="InterPro"/>
</dbReference>
<evidence type="ECO:0000256" key="3">
    <source>
        <dbReference type="ARBA" id="ARBA00022723"/>
    </source>
</evidence>
<dbReference type="Pfam" id="PF00067">
    <property type="entry name" value="p450"/>
    <property type="match status" value="1"/>
</dbReference>
<keyword evidence="3" id="KW-0479">Metal-binding</keyword>
<evidence type="ECO:0000313" key="7">
    <source>
        <dbReference type="EMBL" id="KIJ22928.1"/>
    </source>
</evidence>
<keyword evidence="5" id="KW-0408">Iron</keyword>
<dbReference type="Gene3D" id="1.10.630.10">
    <property type="entry name" value="Cytochrome P450"/>
    <property type="match status" value="1"/>
</dbReference>
<gene>
    <name evidence="7" type="ORF">M422DRAFT_276585</name>
</gene>